<name>A0ABM1NK47_NICVS</name>
<feature type="transmembrane region" description="Helical" evidence="1">
    <location>
        <begin position="201"/>
        <end position="219"/>
    </location>
</feature>
<sequence>MEEAVIELMENNTSIDNDVEVVYLIFGFMEMSACLISLMSDLLIVIIMVKNKSVNTRTNKVIMHFAIADAFSMLDDLGLFYIIYDKIVYHITMNYIFCVFAIFEVTSLCASLVLVSMLLSNTLMKNTRVSDKMLISIYYGIIGLVLISEILICAFLHNNFHVFHFINFLTFTIALICLLVKESNRLYKFLRKRPLSQSTAFRMNVARIYIYSWLLNFLFYGPKKYLISLNLFGYLAGFFIILYLAYSDRNFKTCLLNLLTCRMRNYDADATIRFADECSETMDEIPYVNVTFNGNTTSLR</sequence>
<evidence type="ECO:0000313" key="2">
    <source>
        <dbReference type="Proteomes" id="UP000695000"/>
    </source>
</evidence>
<feature type="transmembrane region" description="Helical" evidence="1">
    <location>
        <begin position="94"/>
        <end position="115"/>
    </location>
</feature>
<dbReference type="RefSeq" id="XP_017787197.1">
    <property type="nucleotide sequence ID" value="XM_017931708.1"/>
</dbReference>
<feature type="transmembrane region" description="Helical" evidence="1">
    <location>
        <begin position="136"/>
        <end position="157"/>
    </location>
</feature>
<dbReference type="GeneID" id="108569940"/>
<keyword evidence="2" id="KW-1185">Reference proteome</keyword>
<feature type="transmembrane region" description="Helical" evidence="1">
    <location>
        <begin position="163"/>
        <end position="180"/>
    </location>
</feature>
<keyword evidence="1" id="KW-1133">Transmembrane helix</keyword>
<dbReference type="Proteomes" id="UP000695000">
    <property type="component" value="Unplaced"/>
</dbReference>
<accession>A0ABM1NK47</accession>
<feature type="transmembrane region" description="Helical" evidence="1">
    <location>
        <begin position="61"/>
        <end position="82"/>
    </location>
</feature>
<evidence type="ECO:0000256" key="1">
    <source>
        <dbReference type="SAM" id="Phobius"/>
    </source>
</evidence>
<feature type="transmembrane region" description="Helical" evidence="1">
    <location>
        <begin position="21"/>
        <end position="49"/>
    </location>
</feature>
<evidence type="ECO:0000313" key="3">
    <source>
        <dbReference type="RefSeq" id="XP_017787197.1"/>
    </source>
</evidence>
<feature type="transmembrane region" description="Helical" evidence="1">
    <location>
        <begin position="225"/>
        <end position="246"/>
    </location>
</feature>
<reference evidence="3" key="1">
    <citation type="submission" date="2025-08" db="UniProtKB">
        <authorList>
            <consortium name="RefSeq"/>
        </authorList>
    </citation>
    <scope>IDENTIFICATION</scope>
    <source>
        <tissue evidence="3">Whole Larva</tissue>
    </source>
</reference>
<proteinExistence type="predicted"/>
<gene>
    <name evidence="3" type="primary">LOC108569940</name>
</gene>
<keyword evidence="1" id="KW-0472">Membrane</keyword>
<dbReference type="SUPFAM" id="SSF81321">
    <property type="entry name" value="Family A G protein-coupled receptor-like"/>
    <property type="match status" value="1"/>
</dbReference>
<keyword evidence="1" id="KW-0812">Transmembrane</keyword>
<protein>
    <submittedName>
        <fullName evidence="3">Uncharacterized protein LOC108569940 isoform X4</fullName>
    </submittedName>
</protein>
<organism evidence="2 3">
    <name type="scientific">Nicrophorus vespilloides</name>
    <name type="common">Boreal carrion beetle</name>
    <dbReference type="NCBI Taxonomy" id="110193"/>
    <lineage>
        <taxon>Eukaryota</taxon>
        <taxon>Metazoa</taxon>
        <taxon>Ecdysozoa</taxon>
        <taxon>Arthropoda</taxon>
        <taxon>Hexapoda</taxon>
        <taxon>Insecta</taxon>
        <taxon>Pterygota</taxon>
        <taxon>Neoptera</taxon>
        <taxon>Endopterygota</taxon>
        <taxon>Coleoptera</taxon>
        <taxon>Polyphaga</taxon>
        <taxon>Staphyliniformia</taxon>
        <taxon>Silphidae</taxon>
        <taxon>Nicrophorinae</taxon>
        <taxon>Nicrophorus</taxon>
    </lineage>
</organism>